<dbReference type="OrthoDB" id="10004862at2759"/>
<dbReference type="PANTHER" id="PTHR35870">
    <property type="entry name" value="PROTEIN, PUTATIVE (AFU_ORTHOLOGUE AFUA_5G03330)-RELATED"/>
    <property type="match status" value="1"/>
</dbReference>
<evidence type="ECO:0000313" key="2">
    <source>
        <dbReference type="EMBL" id="KAF9044692.1"/>
    </source>
</evidence>
<sequence>MLVRLMGGALHPFILLGVIRPGIWQDLLITTGIAEAAVHLPNAPELFEKEETSVDGSNGLTVLEILELVYKSSVLKPPVHASRNPGIAEDIRALCAKFHVDESLGDAEMMSKIEEIIWASVLILFATGKEGKKPRLDFFLMHLVTSSLFLRCYIDVLKNPAHKVAIIKAFFPGLLLYTIARGRPIINPLLLMAASDKPRPRMFPALPTKSLRAVALIDACQYASDVHVTKTLRTLVLASKEYGDTPAGGVIGAFKRDNPKFFARAAGILMDYTGWKVYGQAEREDWDRTGLGWEEAWNDEA</sequence>
<dbReference type="EMBL" id="JADNRY010000519">
    <property type="protein sequence ID" value="KAF9044692.1"/>
    <property type="molecule type" value="Genomic_DNA"/>
</dbReference>
<evidence type="ECO:0000313" key="3">
    <source>
        <dbReference type="Proteomes" id="UP000772434"/>
    </source>
</evidence>
<gene>
    <name evidence="2" type="ORF">BDP27DRAFT_1455050</name>
</gene>
<accession>A0A9P5TW86</accession>
<proteinExistence type="predicted"/>
<organism evidence="2 3">
    <name type="scientific">Rhodocollybia butyracea</name>
    <dbReference type="NCBI Taxonomy" id="206335"/>
    <lineage>
        <taxon>Eukaryota</taxon>
        <taxon>Fungi</taxon>
        <taxon>Dikarya</taxon>
        <taxon>Basidiomycota</taxon>
        <taxon>Agaricomycotina</taxon>
        <taxon>Agaricomycetes</taxon>
        <taxon>Agaricomycetidae</taxon>
        <taxon>Agaricales</taxon>
        <taxon>Marasmiineae</taxon>
        <taxon>Omphalotaceae</taxon>
        <taxon>Rhodocollybia</taxon>
    </lineage>
</organism>
<protein>
    <submittedName>
        <fullName evidence="2">Uncharacterized protein</fullName>
    </submittedName>
</protein>
<comment type="caution">
    <text evidence="2">The sequence shown here is derived from an EMBL/GenBank/DDBJ whole genome shotgun (WGS) entry which is preliminary data.</text>
</comment>
<name>A0A9P5TW86_9AGAR</name>
<dbReference type="AlphaFoldDB" id="A0A9P5TW86"/>
<keyword evidence="1" id="KW-0560">Oxidoreductase</keyword>
<keyword evidence="3" id="KW-1185">Reference proteome</keyword>
<dbReference type="Proteomes" id="UP000772434">
    <property type="component" value="Unassembled WGS sequence"/>
</dbReference>
<dbReference type="InterPro" id="IPR025337">
    <property type="entry name" value="Questin_oxidase-like"/>
</dbReference>
<dbReference type="GO" id="GO:0016491">
    <property type="term" value="F:oxidoreductase activity"/>
    <property type="evidence" value="ECO:0007669"/>
    <property type="project" value="UniProtKB-KW"/>
</dbReference>
<evidence type="ECO:0000256" key="1">
    <source>
        <dbReference type="ARBA" id="ARBA00023002"/>
    </source>
</evidence>
<dbReference type="PANTHER" id="PTHR35870:SF1">
    <property type="entry name" value="PROTEIN, PUTATIVE (AFU_ORTHOLOGUE AFUA_5G03330)-RELATED"/>
    <property type="match status" value="1"/>
</dbReference>
<dbReference type="Pfam" id="PF14027">
    <property type="entry name" value="Questin_oxidase"/>
    <property type="match status" value="1"/>
</dbReference>
<reference evidence="2" key="1">
    <citation type="submission" date="2020-11" db="EMBL/GenBank/DDBJ databases">
        <authorList>
            <consortium name="DOE Joint Genome Institute"/>
            <person name="Ahrendt S."/>
            <person name="Riley R."/>
            <person name="Andreopoulos W."/>
            <person name="Labutti K."/>
            <person name="Pangilinan J."/>
            <person name="Ruiz-Duenas F.J."/>
            <person name="Barrasa J.M."/>
            <person name="Sanchez-Garcia M."/>
            <person name="Camarero S."/>
            <person name="Miyauchi S."/>
            <person name="Serrano A."/>
            <person name="Linde D."/>
            <person name="Babiker R."/>
            <person name="Drula E."/>
            <person name="Ayuso-Fernandez I."/>
            <person name="Pacheco R."/>
            <person name="Padilla G."/>
            <person name="Ferreira P."/>
            <person name="Barriuso J."/>
            <person name="Kellner H."/>
            <person name="Castanera R."/>
            <person name="Alfaro M."/>
            <person name="Ramirez L."/>
            <person name="Pisabarro A.G."/>
            <person name="Kuo A."/>
            <person name="Tritt A."/>
            <person name="Lipzen A."/>
            <person name="He G."/>
            <person name="Yan M."/>
            <person name="Ng V."/>
            <person name="Cullen D."/>
            <person name="Martin F."/>
            <person name="Rosso M.-N."/>
            <person name="Henrissat B."/>
            <person name="Hibbett D."/>
            <person name="Martinez A.T."/>
            <person name="Grigoriev I.V."/>
        </authorList>
    </citation>
    <scope>NUCLEOTIDE SEQUENCE</scope>
    <source>
        <strain evidence="2">AH 40177</strain>
    </source>
</reference>